<feature type="transmembrane region" description="Helical" evidence="1">
    <location>
        <begin position="61"/>
        <end position="77"/>
    </location>
</feature>
<dbReference type="EMBL" id="JABBVZ010000073">
    <property type="protein sequence ID" value="NMP23915.1"/>
    <property type="molecule type" value="Genomic_DNA"/>
</dbReference>
<accession>A0A7Y0Q405</accession>
<reference evidence="2 3" key="1">
    <citation type="submission" date="2020-04" db="EMBL/GenBank/DDBJ databases">
        <authorList>
            <person name="Zhang R."/>
            <person name="Schippers A."/>
        </authorList>
    </citation>
    <scope>NUCLEOTIDE SEQUENCE [LARGE SCALE GENOMIC DNA]</scope>
    <source>
        <strain evidence="2 3">DSM 109850</strain>
    </source>
</reference>
<dbReference type="Proteomes" id="UP000533476">
    <property type="component" value="Unassembled WGS sequence"/>
</dbReference>
<evidence type="ECO:0000313" key="2">
    <source>
        <dbReference type="EMBL" id="NMP23915.1"/>
    </source>
</evidence>
<protein>
    <submittedName>
        <fullName evidence="2">Uncharacterized protein</fullName>
    </submittedName>
</protein>
<gene>
    <name evidence="2" type="ORF">HIJ39_16400</name>
</gene>
<dbReference type="RefSeq" id="WP_169101583.1">
    <property type="nucleotide sequence ID" value="NZ_JABBVZ010000073.1"/>
</dbReference>
<keyword evidence="1" id="KW-1133">Transmembrane helix</keyword>
<comment type="caution">
    <text evidence="2">The sequence shown here is derived from an EMBL/GenBank/DDBJ whole genome shotgun (WGS) entry which is preliminary data.</text>
</comment>
<proteinExistence type="predicted"/>
<keyword evidence="3" id="KW-1185">Reference proteome</keyword>
<dbReference type="AlphaFoldDB" id="A0A7Y0Q405"/>
<feature type="transmembrane region" description="Helical" evidence="1">
    <location>
        <begin position="30"/>
        <end position="49"/>
    </location>
</feature>
<name>A0A7Y0Q405_9FIRM</name>
<sequence>MRIWGLGILAIGALVAIVEGWSHLWPLLHQARGLALTGWILGLVGLALLVGRRKRGAKFRYALGLTLAAVGMALLAVPHDGQGLLTGLRLGYGGALLAVLPHSFRAYRSLASQGVSPEASRPKLGEEALQ</sequence>
<keyword evidence="1" id="KW-0472">Membrane</keyword>
<evidence type="ECO:0000313" key="3">
    <source>
        <dbReference type="Proteomes" id="UP000533476"/>
    </source>
</evidence>
<evidence type="ECO:0000256" key="1">
    <source>
        <dbReference type="SAM" id="Phobius"/>
    </source>
</evidence>
<keyword evidence="1" id="KW-0812">Transmembrane</keyword>
<organism evidence="2 3">
    <name type="scientific">Sulfobacillus harzensis</name>
    <dbReference type="NCBI Taxonomy" id="2729629"/>
    <lineage>
        <taxon>Bacteria</taxon>
        <taxon>Bacillati</taxon>
        <taxon>Bacillota</taxon>
        <taxon>Clostridia</taxon>
        <taxon>Eubacteriales</taxon>
        <taxon>Clostridiales Family XVII. Incertae Sedis</taxon>
        <taxon>Sulfobacillus</taxon>
    </lineage>
</organism>